<comment type="caution">
    <text evidence="1">The sequence shown here is derived from an EMBL/GenBank/DDBJ whole genome shotgun (WGS) entry which is preliminary data.</text>
</comment>
<reference evidence="1 2" key="1">
    <citation type="submission" date="2022-01" db="EMBL/GenBank/DDBJ databases">
        <authorList>
            <person name="Xiong W."/>
            <person name="Schranz E."/>
        </authorList>
    </citation>
    <scope>NUCLEOTIDE SEQUENCE [LARGE SCALE GENOMIC DNA]</scope>
</reference>
<accession>A0AAU9PDP9</accession>
<protein>
    <recommendedName>
        <fullName evidence="3">Zinc finger GRF-type domain-containing protein</fullName>
    </recommendedName>
</protein>
<dbReference type="EMBL" id="CAKMRJ010005634">
    <property type="protein sequence ID" value="CAH1448400.1"/>
    <property type="molecule type" value="Genomic_DNA"/>
</dbReference>
<evidence type="ECO:0008006" key="3">
    <source>
        <dbReference type="Google" id="ProtNLM"/>
    </source>
</evidence>
<dbReference type="AlphaFoldDB" id="A0AAU9PDP9"/>
<proteinExistence type="predicted"/>
<organism evidence="1 2">
    <name type="scientific">Lactuca virosa</name>
    <dbReference type="NCBI Taxonomy" id="75947"/>
    <lineage>
        <taxon>Eukaryota</taxon>
        <taxon>Viridiplantae</taxon>
        <taxon>Streptophyta</taxon>
        <taxon>Embryophyta</taxon>
        <taxon>Tracheophyta</taxon>
        <taxon>Spermatophyta</taxon>
        <taxon>Magnoliopsida</taxon>
        <taxon>eudicotyledons</taxon>
        <taxon>Gunneridae</taxon>
        <taxon>Pentapetalae</taxon>
        <taxon>asterids</taxon>
        <taxon>campanulids</taxon>
        <taxon>Asterales</taxon>
        <taxon>Asteraceae</taxon>
        <taxon>Cichorioideae</taxon>
        <taxon>Cichorieae</taxon>
        <taxon>Lactucinae</taxon>
        <taxon>Lactuca</taxon>
    </lineage>
</organism>
<evidence type="ECO:0000313" key="1">
    <source>
        <dbReference type="EMBL" id="CAH1448400.1"/>
    </source>
</evidence>
<keyword evidence="2" id="KW-1185">Reference proteome</keyword>
<gene>
    <name evidence="1" type="ORF">LVIROSA_LOCUS33951</name>
</gene>
<name>A0AAU9PDP9_9ASTR</name>
<sequence>MSASSGRSTNLLRVGIHRDDEACPPSEGPKCKFFLWKDDAKEEGYYKEHLCKMRFELRRKEDFNEVLKAQKKVVKL</sequence>
<dbReference type="Proteomes" id="UP001157418">
    <property type="component" value="Unassembled WGS sequence"/>
</dbReference>
<evidence type="ECO:0000313" key="2">
    <source>
        <dbReference type="Proteomes" id="UP001157418"/>
    </source>
</evidence>